<comment type="caution">
    <text evidence="5">The sequence shown here is derived from an EMBL/GenBank/DDBJ whole genome shotgun (WGS) entry which is preliminary data.</text>
</comment>
<dbReference type="PANTHER" id="PTHR46551:SF1">
    <property type="entry name" value="SAP DOMAIN-CONTAINING RIBONUCLEOPROTEIN"/>
    <property type="match status" value="1"/>
</dbReference>
<dbReference type="InterPro" id="IPR003034">
    <property type="entry name" value="SAP_dom"/>
</dbReference>
<feature type="compositionally biased region" description="Low complexity" evidence="3">
    <location>
        <begin position="122"/>
        <end position="163"/>
    </location>
</feature>
<gene>
    <name evidence="5" type="ORF">OC842_006799</name>
</gene>
<keyword evidence="1" id="KW-0597">Phosphoprotein</keyword>
<sequence>MFRHTAGITVAAAAASSSSAAGPRMLALAPAAASTAAAAAAAAAAAVTQQQQHRSLSSTVLFTRTREEYNAKRVTDLKDELRQRGLATSGKRDELVRRLLNDDVRRAGSNNTLDEPQTTTVRSKSTAASPSSSSPSLASLRAQSKGGSTSTSTSTGKKTNNNKDIPPTPTPPPPAEPSAKDDIAATVTDTSKVISAGIAVDKAAVAGDGAAAVVPGVSSPKITQPVDSNPPGVPPEHLAKASSSSPGSQPTAAVLDIKIPYEAEKPRLEAEI</sequence>
<feature type="region of interest" description="Disordered" evidence="3">
    <location>
        <begin position="218"/>
        <end position="253"/>
    </location>
</feature>
<feature type="domain" description="SAP" evidence="4">
    <location>
        <begin position="69"/>
        <end position="103"/>
    </location>
</feature>
<dbReference type="InterPro" id="IPR052240">
    <property type="entry name" value="SAP_domain_ribonucleoprotein"/>
</dbReference>
<dbReference type="GO" id="GO:0005634">
    <property type="term" value="C:nucleus"/>
    <property type="evidence" value="ECO:0007669"/>
    <property type="project" value="TreeGrafter"/>
</dbReference>
<dbReference type="InterPro" id="IPR036361">
    <property type="entry name" value="SAP_dom_sf"/>
</dbReference>
<evidence type="ECO:0000313" key="5">
    <source>
        <dbReference type="EMBL" id="KAK0521372.1"/>
    </source>
</evidence>
<proteinExistence type="inferred from homology"/>
<organism evidence="5 6">
    <name type="scientific">Tilletia horrida</name>
    <dbReference type="NCBI Taxonomy" id="155126"/>
    <lineage>
        <taxon>Eukaryota</taxon>
        <taxon>Fungi</taxon>
        <taxon>Dikarya</taxon>
        <taxon>Basidiomycota</taxon>
        <taxon>Ustilaginomycotina</taxon>
        <taxon>Exobasidiomycetes</taxon>
        <taxon>Tilletiales</taxon>
        <taxon>Tilletiaceae</taxon>
        <taxon>Tilletia</taxon>
    </lineage>
</organism>
<evidence type="ECO:0000313" key="6">
    <source>
        <dbReference type="Proteomes" id="UP001176521"/>
    </source>
</evidence>
<accession>A0AAN6G7W8</accession>
<dbReference type="Pfam" id="PF02037">
    <property type="entry name" value="SAP"/>
    <property type="match status" value="1"/>
</dbReference>
<feature type="compositionally biased region" description="Polar residues" evidence="3">
    <location>
        <begin position="108"/>
        <end position="121"/>
    </location>
</feature>
<evidence type="ECO:0000256" key="2">
    <source>
        <dbReference type="ARBA" id="ARBA00046328"/>
    </source>
</evidence>
<dbReference type="AlphaFoldDB" id="A0AAN6G7W8"/>
<comment type="similarity">
    <text evidence="2">Belongs to the SAP domain-containing ribonucleoprotein family.</text>
</comment>
<dbReference type="PROSITE" id="PS50800">
    <property type="entry name" value="SAP"/>
    <property type="match status" value="1"/>
</dbReference>
<dbReference type="PANTHER" id="PTHR46551">
    <property type="entry name" value="SAP DOMAIN-CONTAINING RIBONUCLEOPROTEIN"/>
    <property type="match status" value="1"/>
</dbReference>
<evidence type="ECO:0000256" key="1">
    <source>
        <dbReference type="ARBA" id="ARBA00022553"/>
    </source>
</evidence>
<feature type="compositionally biased region" description="Pro residues" evidence="3">
    <location>
        <begin position="166"/>
        <end position="176"/>
    </location>
</feature>
<dbReference type="SMART" id="SM00513">
    <property type="entry name" value="SAP"/>
    <property type="match status" value="1"/>
</dbReference>
<name>A0AAN6G7W8_9BASI</name>
<keyword evidence="6" id="KW-1185">Reference proteome</keyword>
<dbReference type="Gene3D" id="1.10.720.30">
    <property type="entry name" value="SAP domain"/>
    <property type="match status" value="1"/>
</dbReference>
<dbReference type="GO" id="GO:0016973">
    <property type="term" value="P:poly(A)+ mRNA export from nucleus"/>
    <property type="evidence" value="ECO:0007669"/>
    <property type="project" value="TreeGrafter"/>
</dbReference>
<protein>
    <recommendedName>
        <fullName evidence="4">SAP domain-containing protein</fullName>
    </recommendedName>
</protein>
<evidence type="ECO:0000256" key="3">
    <source>
        <dbReference type="SAM" id="MobiDB-lite"/>
    </source>
</evidence>
<dbReference type="Proteomes" id="UP001176521">
    <property type="component" value="Unassembled WGS sequence"/>
</dbReference>
<dbReference type="EMBL" id="JAPDMQ010000679">
    <property type="protein sequence ID" value="KAK0521372.1"/>
    <property type="molecule type" value="Genomic_DNA"/>
</dbReference>
<dbReference type="SUPFAM" id="SSF68906">
    <property type="entry name" value="SAP domain"/>
    <property type="match status" value="1"/>
</dbReference>
<feature type="compositionally biased region" description="Polar residues" evidence="3">
    <location>
        <begin position="241"/>
        <end position="251"/>
    </location>
</feature>
<feature type="region of interest" description="Disordered" evidence="3">
    <location>
        <begin position="106"/>
        <end position="186"/>
    </location>
</feature>
<feature type="non-terminal residue" evidence="5">
    <location>
        <position position="272"/>
    </location>
</feature>
<evidence type="ECO:0000259" key="4">
    <source>
        <dbReference type="PROSITE" id="PS50800"/>
    </source>
</evidence>
<reference evidence="5" key="1">
    <citation type="journal article" date="2023" name="PhytoFront">
        <title>Draft Genome Resources of Seven Strains of Tilletia horrida, Causal Agent of Kernel Smut of Rice.</title>
        <authorList>
            <person name="Khanal S."/>
            <person name="Antony Babu S."/>
            <person name="Zhou X.G."/>
        </authorList>
    </citation>
    <scope>NUCLEOTIDE SEQUENCE</scope>
    <source>
        <strain evidence="5">TX3</strain>
    </source>
</reference>